<dbReference type="SUPFAM" id="SSF118352">
    <property type="entry name" value="HSP33 redox switch-like"/>
    <property type="match status" value="1"/>
</dbReference>
<dbReference type="Gene3D" id="3.90.1280.10">
    <property type="entry name" value="HSP33 redox switch-like"/>
    <property type="match status" value="1"/>
</dbReference>
<dbReference type="Gene3D" id="1.10.287.480">
    <property type="entry name" value="helix hairpin bin"/>
    <property type="match status" value="1"/>
</dbReference>
<dbReference type="InterPro" id="IPR016154">
    <property type="entry name" value="Heat_shock_Hsp33_C"/>
</dbReference>
<proteinExistence type="predicted"/>
<dbReference type="InterPro" id="IPR023212">
    <property type="entry name" value="Hsp33_helix_hairpin_bin_dom_sf"/>
</dbReference>
<dbReference type="GO" id="GO:0051082">
    <property type="term" value="F:unfolded protein binding"/>
    <property type="evidence" value="ECO:0007669"/>
    <property type="project" value="InterPro"/>
</dbReference>
<dbReference type="Pfam" id="PF01430">
    <property type="entry name" value="HSP33"/>
    <property type="match status" value="1"/>
</dbReference>
<dbReference type="KEGG" id="kmn:HW532_13265"/>
<evidence type="ECO:0000313" key="7">
    <source>
        <dbReference type="Proteomes" id="UP000593594"/>
    </source>
</evidence>
<keyword evidence="2" id="KW-0862">Zinc</keyword>
<dbReference type="AlphaFoldDB" id="A0A7S8HCF9"/>
<dbReference type="GO" id="GO:0005737">
    <property type="term" value="C:cytoplasm"/>
    <property type="evidence" value="ECO:0007669"/>
    <property type="project" value="InterPro"/>
</dbReference>
<dbReference type="PANTHER" id="PTHR30111">
    <property type="entry name" value="33 KDA CHAPERONIN"/>
    <property type="match status" value="1"/>
</dbReference>
<organism evidence="6 7">
    <name type="scientific">Kaustia mangrovi</name>
    <dbReference type="NCBI Taxonomy" id="2593653"/>
    <lineage>
        <taxon>Bacteria</taxon>
        <taxon>Pseudomonadati</taxon>
        <taxon>Pseudomonadota</taxon>
        <taxon>Alphaproteobacteria</taxon>
        <taxon>Hyphomicrobiales</taxon>
        <taxon>Parvibaculaceae</taxon>
        <taxon>Kaustia</taxon>
    </lineage>
</organism>
<dbReference type="InterPro" id="IPR000397">
    <property type="entry name" value="Heat_shock_Hsp33"/>
</dbReference>
<dbReference type="CDD" id="cd00498">
    <property type="entry name" value="Hsp33"/>
    <property type="match status" value="1"/>
</dbReference>
<dbReference type="SUPFAM" id="SSF64397">
    <property type="entry name" value="Hsp33 domain"/>
    <property type="match status" value="1"/>
</dbReference>
<dbReference type="GO" id="GO:0044183">
    <property type="term" value="F:protein folding chaperone"/>
    <property type="evidence" value="ECO:0007669"/>
    <property type="project" value="TreeGrafter"/>
</dbReference>
<dbReference type="PIRSF" id="PIRSF005261">
    <property type="entry name" value="Heat_shock_Hsp33"/>
    <property type="match status" value="1"/>
</dbReference>
<dbReference type="PANTHER" id="PTHR30111:SF1">
    <property type="entry name" value="33 KDA CHAPERONIN"/>
    <property type="match status" value="1"/>
</dbReference>
<dbReference type="EMBL" id="CP058214">
    <property type="protein sequence ID" value="QPC43575.1"/>
    <property type="molecule type" value="Genomic_DNA"/>
</dbReference>
<evidence type="ECO:0000256" key="4">
    <source>
        <dbReference type="ARBA" id="ARBA00023186"/>
    </source>
</evidence>
<keyword evidence="3" id="KW-1015">Disulfide bond</keyword>
<keyword evidence="7" id="KW-1185">Reference proteome</keyword>
<keyword evidence="1" id="KW-0963">Cytoplasm</keyword>
<accession>A0A7S8HCF9</accession>
<dbReference type="RefSeq" id="WP_213160940.1">
    <property type="nucleotide sequence ID" value="NZ_CP058214.1"/>
</dbReference>
<dbReference type="Proteomes" id="UP000593594">
    <property type="component" value="Chromosome"/>
</dbReference>
<sequence>MSSSYDRDRRLQLLGMADDAVLPFEVKSLGVRGRVVRLGDTVADILARHNYPPSVSALLAEAVTLTAMLGSTLKFEGKFILQANSDGPVDMLVADFTTPGQMRGYAHFDLDAVEALEDSGEADASALLGEGYLAMTVDQGDHMERYQGVVPLDGASLSEAANLYFQQSEQLPTDVRLAAGPIVTSGEAGGENWRAGGIMIQHLPDDGEPSPIALSSGDVPEDYEDLMDEQEEDDRWVRGRLLLATVEDHELLDPTLEPERLLYRLFHEDGVVAYPSSAITRHCLCSRSRVADLLRSFPQEDLADMIEDGRITVTCEFCSTDYVFDPGEIVRTH</sequence>
<gene>
    <name evidence="6" type="ORF">HW532_13265</name>
</gene>
<evidence type="ECO:0000256" key="2">
    <source>
        <dbReference type="ARBA" id="ARBA00022833"/>
    </source>
</evidence>
<keyword evidence="5" id="KW-0676">Redox-active center</keyword>
<protein>
    <submittedName>
        <fullName evidence="6">Hsp33 family molecular chaperone</fullName>
    </submittedName>
</protein>
<name>A0A7S8HCF9_9HYPH</name>
<dbReference type="InterPro" id="IPR016153">
    <property type="entry name" value="Heat_shock_Hsp33_N"/>
</dbReference>
<evidence type="ECO:0000256" key="5">
    <source>
        <dbReference type="ARBA" id="ARBA00023284"/>
    </source>
</evidence>
<evidence type="ECO:0000313" key="6">
    <source>
        <dbReference type="EMBL" id="QPC43575.1"/>
    </source>
</evidence>
<dbReference type="Gene3D" id="3.55.30.10">
    <property type="entry name" value="Hsp33 domain"/>
    <property type="match status" value="1"/>
</dbReference>
<evidence type="ECO:0000256" key="3">
    <source>
        <dbReference type="ARBA" id="ARBA00023157"/>
    </source>
</evidence>
<evidence type="ECO:0000256" key="1">
    <source>
        <dbReference type="ARBA" id="ARBA00022490"/>
    </source>
</evidence>
<reference evidence="6 7" key="1">
    <citation type="submission" date="2020-06" db="EMBL/GenBank/DDBJ databases">
        <title>Genome sequence of 2 isolates from Red Sea Mangroves.</title>
        <authorList>
            <person name="Sefrji F."/>
            <person name="Michoud G."/>
            <person name="Merlino G."/>
            <person name="Daffonchio D."/>
        </authorList>
    </citation>
    <scope>NUCLEOTIDE SEQUENCE [LARGE SCALE GENOMIC DNA]</scope>
    <source>
        <strain evidence="6 7">R1DC25</strain>
    </source>
</reference>
<dbReference type="GO" id="GO:0042026">
    <property type="term" value="P:protein refolding"/>
    <property type="evidence" value="ECO:0007669"/>
    <property type="project" value="TreeGrafter"/>
</dbReference>
<dbReference type="NCBIfam" id="NF002386">
    <property type="entry name" value="PRK01402.1"/>
    <property type="match status" value="1"/>
</dbReference>
<keyword evidence="4" id="KW-0143">Chaperone</keyword>